<dbReference type="HOGENOM" id="CLU_066014_0_0_3"/>
<dbReference type="BioCyc" id="PMAR59922:G1G80-6-MONOMER"/>
<dbReference type="Proteomes" id="UP000002274">
    <property type="component" value="Chromosome"/>
</dbReference>
<evidence type="ECO:0000256" key="3">
    <source>
        <dbReference type="PROSITE-ProRule" id="PRU00339"/>
    </source>
</evidence>
<proteinExistence type="predicted"/>
<evidence type="ECO:0000313" key="4">
    <source>
        <dbReference type="EMBL" id="ABM76762.1"/>
    </source>
</evidence>
<gene>
    <name evidence="4" type="ordered locus">P9303_00051</name>
</gene>
<evidence type="ECO:0000256" key="1">
    <source>
        <dbReference type="ARBA" id="ARBA00022737"/>
    </source>
</evidence>
<organism evidence="4 5">
    <name type="scientific">Prochlorococcus marinus (strain MIT 9303)</name>
    <dbReference type="NCBI Taxonomy" id="59922"/>
    <lineage>
        <taxon>Bacteria</taxon>
        <taxon>Bacillati</taxon>
        <taxon>Cyanobacteriota</taxon>
        <taxon>Cyanophyceae</taxon>
        <taxon>Synechococcales</taxon>
        <taxon>Prochlorococcaceae</taxon>
        <taxon>Prochlorococcus</taxon>
    </lineage>
</organism>
<feature type="repeat" description="TPR" evidence="3">
    <location>
        <begin position="153"/>
        <end position="186"/>
    </location>
</feature>
<dbReference type="SMART" id="SM00028">
    <property type="entry name" value="TPR"/>
    <property type="match status" value="5"/>
</dbReference>
<dbReference type="PANTHER" id="PTHR45586">
    <property type="entry name" value="TPR REPEAT-CONTAINING PROTEIN PA4667"/>
    <property type="match status" value="1"/>
</dbReference>
<dbReference type="InterPro" id="IPR011990">
    <property type="entry name" value="TPR-like_helical_dom_sf"/>
</dbReference>
<dbReference type="RefSeq" id="WP_011824696.1">
    <property type="nucleotide sequence ID" value="NC_008820.1"/>
</dbReference>
<dbReference type="AlphaFoldDB" id="A2C5K2"/>
<dbReference type="Gene3D" id="1.25.40.10">
    <property type="entry name" value="Tetratricopeptide repeat domain"/>
    <property type="match status" value="1"/>
</dbReference>
<sequence length="297" mass="32545">MKLNQLRYKPLNGWLRGAVLGLITTIVATPPTHALIPYVYEPSPLELKGASLGIGRTAAQLLQLGQPKEAALLAALAVRLQPEDERLWSIFAEAQLRSDQLDAASHSLARAKQLNPKKAGLWFAEASLALRDNRPADAVSLLIQGLELDPDNAGAYFDLGNARVMQANLQIALEAFEKASGLQPTFWEAVNNQGIVLFEMGKIKAAINRWRRVLQIKRNAEPMLALAAALNQINPGSTEALALANQALAENPNYVLPRHQKEQLWGERLRQATSHLLTNPNLRSAVERAEANADTNQ</sequence>
<name>A2C5K2_PROM3</name>
<dbReference type="PANTHER" id="PTHR45586:SF1">
    <property type="entry name" value="LIPOPOLYSACCHARIDE ASSEMBLY PROTEIN B"/>
    <property type="match status" value="1"/>
</dbReference>
<dbReference type="InterPro" id="IPR051012">
    <property type="entry name" value="CellSynth/LPSAsmb/PSIAsmb"/>
</dbReference>
<evidence type="ECO:0000256" key="2">
    <source>
        <dbReference type="ARBA" id="ARBA00022803"/>
    </source>
</evidence>
<dbReference type="STRING" id="59922.P9303_00051"/>
<protein>
    <submittedName>
        <fullName evidence="4">Flp pilus assembly protein TadD, contains TPR repeats</fullName>
    </submittedName>
</protein>
<reference evidence="4 5" key="1">
    <citation type="journal article" date="2007" name="PLoS Genet.">
        <title>Patterns and implications of gene gain and loss in the evolution of Prochlorococcus.</title>
        <authorList>
            <person name="Kettler G.C."/>
            <person name="Martiny A.C."/>
            <person name="Huang K."/>
            <person name="Zucker J."/>
            <person name="Coleman M.L."/>
            <person name="Rodrigue S."/>
            <person name="Chen F."/>
            <person name="Lapidus A."/>
            <person name="Ferriera S."/>
            <person name="Johnson J."/>
            <person name="Steglich C."/>
            <person name="Church G.M."/>
            <person name="Richardson P."/>
            <person name="Chisholm S.W."/>
        </authorList>
    </citation>
    <scope>NUCLEOTIDE SEQUENCE [LARGE SCALE GENOMIC DNA]</scope>
    <source>
        <strain evidence="4 5">MIT 9303</strain>
    </source>
</reference>
<dbReference type="KEGG" id="pmf:P9303_00051"/>
<keyword evidence="1" id="KW-0677">Repeat</keyword>
<evidence type="ECO:0000313" key="5">
    <source>
        <dbReference type="Proteomes" id="UP000002274"/>
    </source>
</evidence>
<dbReference type="InterPro" id="IPR019734">
    <property type="entry name" value="TPR_rpt"/>
</dbReference>
<accession>A2C5K2</accession>
<dbReference type="Pfam" id="PF13432">
    <property type="entry name" value="TPR_16"/>
    <property type="match status" value="1"/>
</dbReference>
<dbReference type="SUPFAM" id="SSF48452">
    <property type="entry name" value="TPR-like"/>
    <property type="match status" value="1"/>
</dbReference>
<keyword evidence="2 3" id="KW-0802">TPR repeat</keyword>
<dbReference type="EMBL" id="CP000554">
    <property type="protein sequence ID" value="ABM76762.1"/>
    <property type="molecule type" value="Genomic_DNA"/>
</dbReference>
<dbReference type="PROSITE" id="PS50005">
    <property type="entry name" value="TPR"/>
    <property type="match status" value="1"/>
</dbReference>